<evidence type="ECO:0000313" key="13">
    <source>
        <dbReference type="Proteomes" id="UP000054248"/>
    </source>
</evidence>
<dbReference type="PROSITE" id="PS00822">
    <property type="entry name" value="CYTO_HEME_LYASE_2"/>
    <property type="match status" value="1"/>
</dbReference>
<dbReference type="PANTHER" id="PTHR12743">
    <property type="entry name" value="CYTOCHROME C1 HEME LYASE"/>
    <property type="match status" value="1"/>
</dbReference>
<evidence type="ECO:0000256" key="4">
    <source>
        <dbReference type="ARBA" id="ARBA00022723"/>
    </source>
</evidence>
<accession>A0A0C3QLM6</accession>
<protein>
    <recommendedName>
        <fullName evidence="10">Holocytochrome c-type synthase</fullName>
        <ecNumber evidence="10">4.4.1.17</ecNumber>
    </recommendedName>
</protein>
<keyword evidence="9 10" id="KW-0456">Lyase</keyword>
<organism evidence="12 13">
    <name type="scientific">Tulasnella calospora MUT 4182</name>
    <dbReference type="NCBI Taxonomy" id="1051891"/>
    <lineage>
        <taxon>Eukaryota</taxon>
        <taxon>Fungi</taxon>
        <taxon>Dikarya</taxon>
        <taxon>Basidiomycota</taxon>
        <taxon>Agaricomycotina</taxon>
        <taxon>Agaricomycetes</taxon>
        <taxon>Cantharellales</taxon>
        <taxon>Tulasnellaceae</taxon>
        <taxon>Tulasnella</taxon>
    </lineage>
</organism>
<keyword evidence="13" id="KW-1185">Reference proteome</keyword>
<evidence type="ECO:0000256" key="3">
    <source>
        <dbReference type="ARBA" id="ARBA00022617"/>
    </source>
</evidence>
<dbReference type="EMBL" id="KN822993">
    <property type="protein sequence ID" value="KIO28536.1"/>
    <property type="molecule type" value="Genomic_DNA"/>
</dbReference>
<comment type="subcellular location">
    <subcellularLocation>
        <location evidence="1 10">Mitochondrion inner membrane</location>
    </subcellularLocation>
</comment>
<comment type="similarity">
    <text evidence="2 10">Belongs to the cytochrome c-type heme lyase family.</text>
</comment>
<dbReference type="InterPro" id="IPR000511">
    <property type="entry name" value="Holocyt_c/c1_synthase"/>
</dbReference>
<dbReference type="STRING" id="1051891.A0A0C3QLM6"/>
<dbReference type="HOGENOM" id="CLU_048602_0_1_1"/>
<evidence type="ECO:0000313" key="12">
    <source>
        <dbReference type="EMBL" id="KIO28536.1"/>
    </source>
</evidence>
<keyword evidence="6 10" id="KW-0408">Iron</keyword>
<dbReference type="AlphaFoldDB" id="A0A0C3QLM6"/>
<dbReference type="PROSITE" id="PS00821">
    <property type="entry name" value="CYTO_HEME_LYASE_1"/>
    <property type="match status" value="1"/>
</dbReference>
<keyword evidence="3 10" id="KW-0349">Heme</keyword>
<evidence type="ECO:0000256" key="11">
    <source>
        <dbReference type="SAM" id="MobiDB-lite"/>
    </source>
</evidence>
<gene>
    <name evidence="12" type="ORF">M407DRAFT_71625</name>
</gene>
<keyword evidence="4 10" id="KW-0479">Metal-binding</keyword>
<keyword evidence="5 10" id="KW-0999">Mitochondrion inner membrane</keyword>
<evidence type="ECO:0000256" key="9">
    <source>
        <dbReference type="ARBA" id="ARBA00023239"/>
    </source>
</evidence>
<sequence length="229" mass="26078">MSHGNNDAVNPLNNVPLNLSQSPNSNQTTLLSTKREVSTIPRALSADDANDTMDQRSSSNWVYPSPQQFFNALTRKGYRMPEDQMGTMVQLHNFLNEEAWREVLEWETRWNPNSTSPPHLAQINGKPRELTYKAKGLQWANWAMPSRFPARRPFDRHDWIVRRETGELVRYVIDYYADEPDEEGNPAFILDVRPASDSLSSIQLKCRTAIGGVWGSFFGSESTSKDVST</sequence>
<comment type="function">
    <text evidence="10">Lyase that catalyzes the covalent linking of the heme group to the cytochrome C apoprotein to produce the mature functional cytochrome.</text>
</comment>
<evidence type="ECO:0000256" key="8">
    <source>
        <dbReference type="ARBA" id="ARBA00023136"/>
    </source>
</evidence>
<feature type="compositionally biased region" description="Low complexity" evidence="11">
    <location>
        <begin position="9"/>
        <end position="27"/>
    </location>
</feature>
<reference evidence="13" key="2">
    <citation type="submission" date="2015-01" db="EMBL/GenBank/DDBJ databases">
        <title>Evolutionary Origins and Diversification of the Mycorrhizal Mutualists.</title>
        <authorList>
            <consortium name="DOE Joint Genome Institute"/>
            <consortium name="Mycorrhizal Genomics Consortium"/>
            <person name="Kohler A."/>
            <person name="Kuo A."/>
            <person name="Nagy L.G."/>
            <person name="Floudas D."/>
            <person name="Copeland A."/>
            <person name="Barry K.W."/>
            <person name="Cichocki N."/>
            <person name="Veneault-Fourrey C."/>
            <person name="LaButti K."/>
            <person name="Lindquist E.A."/>
            <person name="Lipzen A."/>
            <person name="Lundell T."/>
            <person name="Morin E."/>
            <person name="Murat C."/>
            <person name="Riley R."/>
            <person name="Ohm R."/>
            <person name="Sun H."/>
            <person name="Tunlid A."/>
            <person name="Henrissat B."/>
            <person name="Grigoriev I.V."/>
            <person name="Hibbett D.S."/>
            <person name="Martin F."/>
        </authorList>
    </citation>
    <scope>NUCLEOTIDE SEQUENCE [LARGE SCALE GENOMIC DNA]</scope>
    <source>
        <strain evidence="13">MUT 4182</strain>
    </source>
</reference>
<dbReference type="PANTHER" id="PTHR12743:SF3">
    <property type="entry name" value="HOLOCYTOCHROME-C SYNTHASE"/>
    <property type="match status" value="1"/>
</dbReference>
<dbReference type="Pfam" id="PF01265">
    <property type="entry name" value="Cyto_heme_lyase"/>
    <property type="match status" value="1"/>
</dbReference>
<evidence type="ECO:0000256" key="10">
    <source>
        <dbReference type="RuleBase" id="RU363130"/>
    </source>
</evidence>
<dbReference type="GO" id="GO:0046872">
    <property type="term" value="F:metal ion binding"/>
    <property type="evidence" value="ECO:0007669"/>
    <property type="project" value="UniProtKB-KW"/>
</dbReference>
<comment type="catalytic activity">
    <reaction evidence="10">
        <text>holo-[cytochrome c] = apo-[cytochrome c] + heme b</text>
        <dbReference type="Rhea" id="RHEA:22648"/>
        <dbReference type="Rhea" id="RHEA-COMP:10725"/>
        <dbReference type="Rhea" id="RHEA-COMP:10726"/>
        <dbReference type="ChEBI" id="CHEBI:29950"/>
        <dbReference type="ChEBI" id="CHEBI:60344"/>
        <dbReference type="ChEBI" id="CHEBI:83739"/>
        <dbReference type="EC" id="4.4.1.17"/>
    </reaction>
</comment>
<dbReference type="Proteomes" id="UP000054248">
    <property type="component" value="Unassembled WGS sequence"/>
</dbReference>
<dbReference type="EC" id="4.4.1.17" evidence="10"/>
<reference evidence="12 13" key="1">
    <citation type="submission" date="2014-04" db="EMBL/GenBank/DDBJ databases">
        <authorList>
            <consortium name="DOE Joint Genome Institute"/>
            <person name="Kuo A."/>
            <person name="Girlanda M."/>
            <person name="Perotto S."/>
            <person name="Kohler A."/>
            <person name="Nagy L.G."/>
            <person name="Floudas D."/>
            <person name="Copeland A."/>
            <person name="Barry K.W."/>
            <person name="Cichocki N."/>
            <person name="Veneault-Fourrey C."/>
            <person name="LaButti K."/>
            <person name="Lindquist E.A."/>
            <person name="Lipzen A."/>
            <person name="Lundell T."/>
            <person name="Morin E."/>
            <person name="Murat C."/>
            <person name="Sun H."/>
            <person name="Tunlid A."/>
            <person name="Henrissat B."/>
            <person name="Grigoriev I.V."/>
            <person name="Hibbett D.S."/>
            <person name="Martin F."/>
            <person name="Nordberg H.P."/>
            <person name="Cantor M.N."/>
            <person name="Hua S.X."/>
        </authorList>
    </citation>
    <scope>NUCLEOTIDE SEQUENCE [LARGE SCALE GENOMIC DNA]</scope>
    <source>
        <strain evidence="12 13">MUT 4182</strain>
    </source>
</reference>
<keyword evidence="7 10" id="KW-0496">Mitochondrion</keyword>
<feature type="region of interest" description="Disordered" evidence="11">
    <location>
        <begin position="1"/>
        <end position="34"/>
    </location>
</feature>
<proteinExistence type="inferred from homology"/>
<evidence type="ECO:0000256" key="7">
    <source>
        <dbReference type="ARBA" id="ARBA00023128"/>
    </source>
</evidence>
<dbReference type="OrthoDB" id="4243at2759"/>
<dbReference type="GO" id="GO:0004408">
    <property type="term" value="F:holocytochrome-c synthase activity"/>
    <property type="evidence" value="ECO:0007669"/>
    <property type="project" value="UniProtKB-EC"/>
</dbReference>
<keyword evidence="8 10" id="KW-0472">Membrane</keyword>
<evidence type="ECO:0000256" key="1">
    <source>
        <dbReference type="ARBA" id="ARBA00004273"/>
    </source>
</evidence>
<evidence type="ECO:0000256" key="2">
    <source>
        <dbReference type="ARBA" id="ARBA00007255"/>
    </source>
</evidence>
<name>A0A0C3QLM6_9AGAM</name>
<evidence type="ECO:0000256" key="6">
    <source>
        <dbReference type="ARBA" id="ARBA00023004"/>
    </source>
</evidence>
<evidence type="ECO:0000256" key="5">
    <source>
        <dbReference type="ARBA" id="ARBA00022792"/>
    </source>
</evidence>
<dbReference type="GO" id="GO:0005743">
    <property type="term" value="C:mitochondrial inner membrane"/>
    <property type="evidence" value="ECO:0007669"/>
    <property type="project" value="UniProtKB-SubCell"/>
</dbReference>